<feature type="domain" description="Disease resistance protein winged helix" evidence="8">
    <location>
        <begin position="267"/>
        <end position="321"/>
    </location>
</feature>
<dbReference type="PANTHER" id="PTHR36766:SF70">
    <property type="entry name" value="DISEASE RESISTANCE PROTEIN RGA4"/>
    <property type="match status" value="1"/>
</dbReference>
<dbReference type="InterPro" id="IPR041118">
    <property type="entry name" value="Rx_N"/>
</dbReference>
<evidence type="ECO:0000256" key="5">
    <source>
        <dbReference type="SAM" id="MobiDB-lite"/>
    </source>
</evidence>
<dbReference type="GO" id="GO:0005524">
    <property type="term" value="F:ATP binding"/>
    <property type="evidence" value="ECO:0007669"/>
    <property type="project" value="UniProtKB-KW"/>
</dbReference>
<sequence length="747" mass="86120">MAALDLWNVAHSISAQIRSLFSQEIRLVLGVKAELQKLRTAVSAIITSGLLREFEDRRFEAESVKDWFVKLGDALHDADRLLDDIRTEVFRRRVMGGDKRILNEVRIFFSSSNQLLYAIKMAHRVKEVRERIDATWHDRFLFQLEGNSNLIGSLVENRVMRETYPYDPQPYVIGRDKDKNEVIEFLLTDFDENVTVLPIVGIGGLGKTTLARLVFNDMCVKQHFELKLWVCISANFDVQNILRKILRECIASEELNANLDMHELQKKGFIKHRGSSMNTIEEVGYNYFTELLSRSFFQDIEEDLYGNIVRCKMHVLMHELAQFVAGNVCITIDSSNAIKFQGGVRHVSIIATEDYEWNGFERDRTVRSLFLIAGKRISIGHLDFSYFRNLRALRLQDVVWDVTSQSIGELKHLRSLDLSKNDKLSYLPNSVSNLCNLERLNLRECHRLQELPRGITRLVNLRHLEVSGCSRLMHLPSGIEKLTSLQTLDMFVVGEKQNSHAARFNEMSRLTRLRKQLTIQHLERLESISGEVDAFFSMEKFVLQCLELHWDTNVVMANAGEVLERLRPRRNLEGLKIAVGDAKHLPVELFQSLPSLECLAIKRCPCLKDPSVRTILRCLTALKMLEISDCRALDLSTENGDHSDDDDDENLHARRLNGHSKLQHIHIRGIHKMESLAGWFQYLSNLQGLRISLCLWLKSLPSRVILRLLKTVRSLELRSCPEFDLTGQEQEDQEDMPNWQSYGPTEL</sequence>
<evidence type="ECO:0000259" key="7">
    <source>
        <dbReference type="Pfam" id="PF18052"/>
    </source>
</evidence>
<dbReference type="Proteomes" id="UP000233551">
    <property type="component" value="Unassembled WGS sequence"/>
</dbReference>
<proteinExistence type="predicted"/>
<dbReference type="InterPro" id="IPR002182">
    <property type="entry name" value="NB-ARC"/>
</dbReference>
<keyword evidence="11" id="KW-1185">Reference proteome</keyword>
<keyword evidence="4" id="KW-0067">ATP-binding</keyword>
<evidence type="ECO:0000256" key="3">
    <source>
        <dbReference type="ARBA" id="ARBA00022821"/>
    </source>
</evidence>
<feature type="region of interest" description="Disordered" evidence="5">
    <location>
        <begin position="726"/>
        <end position="747"/>
    </location>
</feature>
<dbReference type="InterPro" id="IPR058922">
    <property type="entry name" value="WHD_DRP"/>
</dbReference>
<evidence type="ECO:0000256" key="4">
    <source>
        <dbReference type="ARBA" id="ARBA00022840"/>
    </source>
</evidence>
<dbReference type="Pfam" id="PF18052">
    <property type="entry name" value="Rx_N"/>
    <property type="match status" value="1"/>
</dbReference>
<dbReference type="STRING" id="22663.A0A2I0HRY0"/>
<dbReference type="GO" id="GO:0043531">
    <property type="term" value="F:ADP binding"/>
    <property type="evidence" value="ECO:0007669"/>
    <property type="project" value="InterPro"/>
</dbReference>
<feature type="domain" description="Disease resistance N-terminal" evidence="7">
    <location>
        <begin position="15"/>
        <end position="96"/>
    </location>
</feature>
<dbReference type="PANTHER" id="PTHR36766">
    <property type="entry name" value="PLANT BROAD-SPECTRUM MILDEW RESISTANCE PROTEIN RPW8"/>
    <property type="match status" value="1"/>
</dbReference>
<organism evidence="10 11">
    <name type="scientific">Punica granatum</name>
    <name type="common">Pomegranate</name>
    <dbReference type="NCBI Taxonomy" id="22663"/>
    <lineage>
        <taxon>Eukaryota</taxon>
        <taxon>Viridiplantae</taxon>
        <taxon>Streptophyta</taxon>
        <taxon>Embryophyta</taxon>
        <taxon>Tracheophyta</taxon>
        <taxon>Spermatophyta</taxon>
        <taxon>Magnoliopsida</taxon>
        <taxon>eudicotyledons</taxon>
        <taxon>Gunneridae</taxon>
        <taxon>Pentapetalae</taxon>
        <taxon>rosids</taxon>
        <taxon>malvids</taxon>
        <taxon>Myrtales</taxon>
        <taxon>Lythraceae</taxon>
        <taxon>Punica</taxon>
    </lineage>
</organism>
<dbReference type="SUPFAM" id="SSF52540">
    <property type="entry name" value="P-loop containing nucleoside triphosphate hydrolases"/>
    <property type="match status" value="1"/>
</dbReference>
<dbReference type="InterPro" id="IPR032675">
    <property type="entry name" value="LRR_dom_sf"/>
</dbReference>
<dbReference type="GO" id="GO:0006952">
    <property type="term" value="P:defense response"/>
    <property type="evidence" value="ECO:0007669"/>
    <property type="project" value="UniProtKB-KW"/>
</dbReference>
<evidence type="ECO:0000256" key="1">
    <source>
        <dbReference type="ARBA" id="ARBA00022737"/>
    </source>
</evidence>
<dbReference type="InterPro" id="IPR055414">
    <property type="entry name" value="LRR_R13L4/SHOC2-like"/>
</dbReference>
<evidence type="ECO:0000313" key="10">
    <source>
        <dbReference type="EMBL" id="PKI34006.1"/>
    </source>
</evidence>
<dbReference type="Gene3D" id="3.40.50.300">
    <property type="entry name" value="P-loop containing nucleotide triphosphate hydrolases"/>
    <property type="match status" value="1"/>
</dbReference>
<feature type="compositionally biased region" description="Polar residues" evidence="5">
    <location>
        <begin position="738"/>
        <end position="747"/>
    </location>
</feature>
<keyword evidence="2" id="KW-0547">Nucleotide-binding</keyword>
<dbReference type="InterPro" id="IPR027417">
    <property type="entry name" value="P-loop_NTPase"/>
</dbReference>
<dbReference type="Pfam" id="PF00931">
    <property type="entry name" value="NB-ARC"/>
    <property type="match status" value="1"/>
</dbReference>
<name>A0A2I0HRY0_PUNGR</name>
<dbReference type="GO" id="GO:0051707">
    <property type="term" value="P:response to other organism"/>
    <property type="evidence" value="ECO:0007669"/>
    <property type="project" value="UniProtKB-ARBA"/>
</dbReference>
<evidence type="ECO:0000313" key="11">
    <source>
        <dbReference type="Proteomes" id="UP000233551"/>
    </source>
</evidence>
<dbReference type="PRINTS" id="PR00364">
    <property type="entry name" value="DISEASERSIST"/>
</dbReference>
<dbReference type="Gene3D" id="3.80.10.10">
    <property type="entry name" value="Ribonuclease Inhibitor"/>
    <property type="match status" value="3"/>
</dbReference>
<evidence type="ECO:0008006" key="12">
    <source>
        <dbReference type="Google" id="ProtNLM"/>
    </source>
</evidence>
<evidence type="ECO:0000259" key="8">
    <source>
        <dbReference type="Pfam" id="PF23559"/>
    </source>
</evidence>
<dbReference type="Pfam" id="PF23598">
    <property type="entry name" value="LRR_14"/>
    <property type="match status" value="1"/>
</dbReference>
<dbReference type="AlphaFoldDB" id="A0A2I0HRY0"/>
<evidence type="ECO:0000256" key="2">
    <source>
        <dbReference type="ARBA" id="ARBA00022741"/>
    </source>
</evidence>
<accession>A0A2I0HRY0</accession>
<protein>
    <recommendedName>
        <fullName evidence="12">Disease resistance protein RGA3</fullName>
    </recommendedName>
</protein>
<evidence type="ECO:0000259" key="9">
    <source>
        <dbReference type="Pfam" id="PF23598"/>
    </source>
</evidence>
<gene>
    <name evidence="10" type="ORF">CRG98_045624</name>
</gene>
<feature type="domain" description="NB-ARC" evidence="6">
    <location>
        <begin position="176"/>
        <end position="266"/>
    </location>
</feature>
<dbReference type="Pfam" id="PF23559">
    <property type="entry name" value="WHD_DRP"/>
    <property type="match status" value="1"/>
</dbReference>
<dbReference type="EMBL" id="PGOL01006174">
    <property type="protein sequence ID" value="PKI34006.1"/>
    <property type="molecule type" value="Genomic_DNA"/>
</dbReference>
<keyword evidence="1" id="KW-0677">Repeat</keyword>
<reference evidence="10 11" key="1">
    <citation type="submission" date="2017-11" db="EMBL/GenBank/DDBJ databases">
        <title>De-novo sequencing of pomegranate (Punica granatum L.) genome.</title>
        <authorList>
            <person name="Akparov Z."/>
            <person name="Amiraslanov A."/>
            <person name="Hajiyeva S."/>
            <person name="Abbasov M."/>
            <person name="Kaur K."/>
            <person name="Hamwieh A."/>
            <person name="Solovyev V."/>
            <person name="Salamov A."/>
            <person name="Braich B."/>
            <person name="Kosarev P."/>
            <person name="Mahmoud A."/>
            <person name="Hajiyev E."/>
            <person name="Babayeva S."/>
            <person name="Izzatullayeva V."/>
            <person name="Mammadov A."/>
            <person name="Mammadov A."/>
            <person name="Sharifova S."/>
            <person name="Ojaghi J."/>
            <person name="Eynullazada K."/>
            <person name="Bayramov B."/>
            <person name="Abdulazimova A."/>
            <person name="Shahmuradov I."/>
        </authorList>
    </citation>
    <scope>NUCLEOTIDE SEQUENCE [LARGE SCALE GENOMIC DNA]</scope>
    <source>
        <strain evidence="11">cv. AG2017</strain>
        <tissue evidence="10">Leaf</tissue>
    </source>
</reference>
<dbReference type="SUPFAM" id="SSF52058">
    <property type="entry name" value="L domain-like"/>
    <property type="match status" value="1"/>
</dbReference>
<evidence type="ECO:0000259" key="6">
    <source>
        <dbReference type="Pfam" id="PF00931"/>
    </source>
</evidence>
<comment type="caution">
    <text evidence="10">The sequence shown here is derived from an EMBL/GenBank/DDBJ whole genome shotgun (WGS) entry which is preliminary data.</text>
</comment>
<keyword evidence="3" id="KW-0611">Plant defense</keyword>
<dbReference type="Gene3D" id="1.20.5.4130">
    <property type="match status" value="1"/>
</dbReference>
<feature type="domain" description="Disease resistance R13L4/SHOC-2-like LRR" evidence="9">
    <location>
        <begin position="366"/>
        <end position="601"/>
    </location>
</feature>